<evidence type="ECO:0000256" key="3">
    <source>
        <dbReference type="ARBA" id="ARBA00022989"/>
    </source>
</evidence>
<dbReference type="CDD" id="cd07042">
    <property type="entry name" value="STAS_SulP_like_sulfate_transporter"/>
    <property type="match status" value="1"/>
</dbReference>
<sequence length="355" mass="39196">MELFAIILGTLISYFAKLNEKYDVEVVGLIPAGLPPPVIPHLELIPKLIVDAISITVVVMAIHVSLAKMLAKKYQYEVDVNQEFYAMGFTSLLSGFFPVIPHSTSLSRTVVSAGAGSRTQVCMIFSCILVLIIVLFAGSILQPLPMCVIGSVILAALLGMFRKFKQLIRLWQLSKIDFGVCVLRFDSPLLFTNVERFRKVIENIAADWDCLRCCGKGNKKQLILGEQNEKDTVSVTSENQKKFLIVDCSGFAYVDMMGVNSLKEIHEDLRDRGVSVFFAAAKAPVRELFEASGLYAAVAKTNFYPTIYDAIAFAQAERSAGSPKDTNSEDSYVNHAVDTTDETIDCPQTPRIQKS</sequence>
<dbReference type="PROSITE" id="PS50801">
    <property type="entry name" value="STAS"/>
    <property type="match status" value="1"/>
</dbReference>
<keyword evidence="3 6" id="KW-1133">Transmembrane helix</keyword>
<evidence type="ECO:0000256" key="2">
    <source>
        <dbReference type="ARBA" id="ARBA00022692"/>
    </source>
</evidence>
<keyword evidence="4 6" id="KW-0472">Membrane</keyword>
<dbReference type="WBParaSite" id="NBR_0001669901-mRNA-1">
    <property type="protein sequence ID" value="NBR_0001669901-mRNA-1"/>
    <property type="gene ID" value="NBR_0001669901"/>
</dbReference>
<dbReference type="SUPFAM" id="SSF52091">
    <property type="entry name" value="SpoIIaa-like"/>
    <property type="match status" value="1"/>
</dbReference>
<dbReference type="InterPro" id="IPR011547">
    <property type="entry name" value="SLC26A/SulP_dom"/>
</dbReference>
<evidence type="ECO:0000313" key="10">
    <source>
        <dbReference type="WBParaSite" id="NBR_0001669901-mRNA-1"/>
    </source>
</evidence>
<keyword evidence="9" id="KW-1185">Reference proteome</keyword>
<feature type="transmembrane region" description="Helical" evidence="6">
    <location>
        <begin position="48"/>
        <end position="71"/>
    </location>
</feature>
<evidence type="ECO:0000256" key="1">
    <source>
        <dbReference type="ARBA" id="ARBA00004141"/>
    </source>
</evidence>
<dbReference type="InterPro" id="IPR036513">
    <property type="entry name" value="STAS_dom_sf"/>
</dbReference>
<protein>
    <submittedName>
        <fullName evidence="10">STAS domain-containing protein</fullName>
    </submittedName>
</protein>
<evidence type="ECO:0000259" key="7">
    <source>
        <dbReference type="PROSITE" id="PS50801"/>
    </source>
</evidence>
<dbReference type="Gene3D" id="3.30.750.24">
    <property type="entry name" value="STAS domain"/>
    <property type="match status" value="1"/>
</dbReference>
<dbReference type="OMA" id="ETIDCPQ"/>
<proteinExistence type="predicted"/>
<reference evidence="10" key="1">
    <citation type="submission" date="2017-02" db="UniProtKB">
        <authorList>
            <consortium name="WormBaseParasite"/>
        </authorList>
    </citation>
    <scope>IDENTIFICATION</scope>
</reference>
<feature type="transmembrane region" description="Helical" evidence="6">
    <location>
        <begin position="121"/>
        <end position="137"/>
    </location>
</feature>
<reference evidence="8 9" key="2">
    <citation type="submission" date="2018-11" db="EMBL/GenBank/DDBJ databases">
        <authorList>
            <consortium name="Pathogen Informatics"/>
        </authorList>
    </citation>
    <scope>NUCLEOTIDE SEQUENCE [LARGE SCALE GENOMIC DNA]</scope>
</reference>
<dbReference type="Proteomes" id="UP000271162">
    <property type="component" value="Unassembled WGS sequence"/>
</dbReference>
<feature type="transmembrane region" description="Helical" evidence="6">
    <location>
        <begin position="143"/>
        <end position="161"/>
    </location>
</feature>
<dbReference type="AlphaFoldDB" id="A0A0N4YIG1"/>
<dbReference type="InterPro" id="IPR001902">
    <property type="entry name" value="SLC26A/SulP_fam"/>
</dbReference>
<organism evidence="10">
    <name type="scientific">Nippostrongylus brasiliensis</name>
    <name type="common">Rat hookworm</name>
    <dbReference type="NCBI Taxonomy" id="27835"/>
    <lineage>
        <taxon>Eukaryota</taxon>
        <taxon>Metazoa</taxon>
        <taxon>Ecdysozoa</taxon>
        <taxon>Nematoda</taxon>
        <taxon>Chromadorea</taxon>
        <taxon>Rhabditida</taxon>
        <taxon>Rhabditina</taxon>
        <taxon>Rhabditomorpha</taxon>
        <taxon>Strongyloidea</taxon>
        <taxon>Heligmosomidae</taxon>
        <taxon>Nippostrongylus</taxon>
    </lineage>
</organism>
<dbReference type="GO" id="GO:0016020">
    <property type="term" value="C:membrane"/>
    <property type="evidence" value="ECO:0007669"/>
    <property type="project" value="UniProtKB-SubCell"/>
</dbReference>
<dbReference type="GO" id="GO:0055085">
    <property type="term" value="P:transmembrane transport"/>
    <property type="evidence" value="ECO:0007669"/>
    <property type="project" value="InterPro"/>
</dbReference>
<evidence type="ECO:0000313" key="9">
    <source>
        <dbReference type="Proteomes" id="UP000271162"/>
    </source>
</evidence>
<dbReference type="Pfam" id="PF00916">
    <property type="entry name" value="Sulfate_transp"/>
    <property type="match status" value="1"/>
</dbReference>
<accession>A0A0N4YIG1</accession>
<name>A0A0N4YIG1_NIPBR</name>
<dbReference type="STRING" id="27835.A0A0N4YIG1"/>
<keyword evidence="2 6" id="KW-0812">Transmembrane</keyword>
<evidence type="ECO:0000256" key="6">
    <source>
        <dbReference type="SAM" id="Phobius"/>
    </source>
</evidence>
<feature type="domain" description="STAS" evidence="7">
    <location>
        <begin position="179"/>
        <end position="314"/>
    </location>
</feature>
<feature type="region of interest" description="Disordered" evidence="5">
    <location>
        <begin position="320"/>
        <end position="355"/>
    </location>
</feature>
<comment type="subcellular location">
    <subcellularLocation>
        <location evidence="1">Membrane</location>
        <topology evidence="1">Multi-pass membrane protein</topology>
    </subcellularLocation>
</comment>
<dbReference type="EMBL" id="UYSL01022347">
    <property type="protein sequence ID" value="VDL80297.1"/>
    <property type="molecule type" value="Genomic_DNA"/>
</dbReference>
<dbReference type="PANTHER" id="PTHR11814">
    <property type="entry name" value="SULFATE TRANSPORTER"/>
    <property type="match status" value="1"/>
</dbReference>
<evidence type="ECO:0000256" key="5">
    <source>
        <dbReference type="SAM" id="MobiDB-lite"/>
    </source>
</evidence>
<evidence type="ECO:0000313" key="8">
    <source>
        <dbReference type="EMBL" id="VDL80297.1"/>
    </source>
</evidence>
<gene>
    <name evidence="8" type="ORF">NBR_LOCUS16702</name>
</gene>
<dbReference type="InterPro" id="IPR002645">
    <property type="entry name" value="STAS_dom"/>
</dbReference>
<evidence type="ECO:0000256" key="4">
    <source>
        <dbReference type="ARBA" id="ARBA00023136"/>
    </source>
</evidence>